<reference evidence="2" key="1">
    <citation type="journal article" date="2021" name="Proc. Natl. Acad. Sci. U.S.A.">
        <title>A Catalog of Tens of Thousands of Viruses from Human Metagenomes Reveals Hidden Associations with Chronic Diseases.</title>
        <authorList>
            <person name="Tisza M.J."/>
            <person name="Buck C.B."/>
        </authorList>
    </citation>
    <scope>NUCLEOTIDE SEQUENCE</scope>
    <source>
        <strain evidence="2">CtRnx2</strain>
    </source>
</reference>
<name>A0A8S5QTA1_9CAUD</name>
<dbReference type="EMBL" id="BK015724">
    <property type="protein sequence ID" value="DAE22027.1"/>
    <property type="molecule type" value="Genomic_DNA"/>
</dbReference>
<feature type="compositionally biased region" description="Low complexity" evidence="1">
    <location>
        <begin position="232"/>
        <end position="250"/>
    </location>
</feature>
<protein>
    <submittedName>
        <fullName evidence="2">Uncharacterized protein</fullName>
    </submittedName>
</protein>
<evidence type="ECO:0000313" key="2">
    <source>
        <dbReference type="EMBL" id="DAE22027.1"/>
    </source>
</evidence>
<proteinExistence type="predicted"/>
<sequence>MNQMDLLAQLGIDASADESTILGGGVEVKPGTYGYRLIGVAELGTRQEMYENKPVDRNPTYIQFQLFHKKLVPEGQTATIHIKVNKSRSANGNYMPLFNKLNNEGTAKNIFQLLSSSGFLKVVPHTTQSGKNIVKVDPNSIRAPMNEVLDEEGMGTGEYKRVAIPEASAKGWLYRFDNANQAQFDTLPYWLQDEASKATAFPSKFPNGVVFKEKPAPKGEGAGEEAPDTKDAPAPQAQKAAPAKQAPVAEVADDSFEF</sequence>
<organism evidence="2">
    <name type="scientific">Podoviridae sp. ctRnx2</name>
    <dbReference type="NCBI Taxonomy" id="2826555"/>
    <lineage>
        <taxon>Viruses</taxon>
        <taxon>Duplodnaviria</taxon>
        <taxon>Heunggongvirae</taxon>
        <taxon>Uroviricota</taxon>
        <taxon>Caudoviricetes</taxon>
    </lineage>
</organism>
<evidence type="ECO:0000256" key="1">
    <source>
        <dbReference type="SAM" id="MobiDB-lite"/>
    </source>
</evidence>
<feature type="region of interest" description="Disordered" evidence="1">
    <location>
        <begin position="209"/>
        <end position="258"/>
    </location>
</feature>
<accession>A0A8S5QTA1</accession>